<keyword evidence="2" id="KW-1185">Reference proteome</keyword>
<gene>
    <name evidence="1" type="ORF">QPM17_22075</name>
</gene>
<evidence type="ECO:0000313" key="2">
    <source>
        <dbReference type="Proteomes" id="UP001227964"/>
    </source>
</evidence>
<comment type="caution">
    <text evidence="1">The sequence shown here is derived from an EMBL/GenBank/DDBJ whole genome shotgun (WGS) entry which is preliminary data.</text>
</comment>
<organism evidence="1 2">
    <name type="scientific">Marinobacter azerbaijanicus</name>
    <dbReference type="NCBI Taxonomy" id="3050455"/>
    <lineage>
        <taxon>Bacteria</taxon>
        <taxon>Pseudomonadati</taxon>
        <taxon>Pseudomonadota</taxon>
        <taxon>Gammaproteobacteria</taxon>
        <taxon>Pseudomonadales</taxon>
        <taxon>Marinobacteraceae</taxon>
        <taxon>Marinobacter</taxon>
    </lineage>
</organism>
<dbReference type="RefSeq" id="WP_285393872.1">
    <property type="nucleotide sequence ID" value="NZ_JASSVS010000020.1"/>
</dbReference>
<proteinExistence type="predicted"/>
<dbReference type="Proteomes" id="UP001227964">
    <property type="component" value="Unassembled WGS sequence"/>
</dbReference>
<dbReference type="EMBL" id="JASSVS010000020">
    <property type="protein sequence ID" value="MDL0433832.1"/>
    <property type="molecule type" value="Genomic_DNA"/>
</dbReference>
<reference evidence="1 2" key="1">
    <citation type="submission" date="2023-06" db="EMBL/GenBank/DDBJ databases">
        <title>Marinobacter azerbaijanicus a moderately halophilic, isolated from Urmia Lake in Azerbaijan region of Iran.</title>
        <authorList>
            <person name="Sanchez-Porro C."/>
            <person name="Aghdam E.M."/>
            <person name="Saheb S.M."/>
            <person name="Tarhriz V."/>
            <person name="Kazemi E."/>
            <person name="Ammozegar M.A."/>
            <person name="Ventosa A."/>
            <person name="Hejazi M.S."/>
        </authorList>
    </citation>
    <scope>NUCLEOTIDE SEQUENCE [LARGE SCALE GENOMIC DNA]</scope>
    <source>
        <strain evidence="1 2">TBZ242</strain>
    </source>
</reference>
<evidence type="ECO:0000313" key="1">
    <source>
        <dbReference type="EMBL" id="MDL0433832.1"/>
    </source>
</evidence>
<protein>
    <submittedName>
        <fullName evidence="1">Uncharacterized protein</fullName>
    </submittedName>
</protein>
<sequence>MRSRAFMLTLAAINMASWNLKELREKAAIFLNGTEKNELIAFLDSFDWKSKATAYHLLQADESFRPYREMDEAQITKTLFSQDDEFEGAARIREFSLASAVMMANTLPDVLAQVLNVVSLSKSLKVNDVTSGKVIKRIESSFLRGEFENLNDSDESKYIKAFSNTIKHIHLVKSSYHISTEDGGYHGVIFKAFRYRNRLFPEVRDVELIGIVRQHRTRCIQFGEKINEALD</sequence>
<accession>A0ABT7II35</accession>
<name>A0ABT7II35_9GAMM</name>